<dbReference type="AlphaFoldDB" id="A0A162QA84"/>
<evidence type="ECO:0000256" key="1">
    <source>
        <dbReference type="ARBA" id="ARBA00004540"/>
    </source>
</evidence>
<evidence type="ECO:0000256" key="8">
    <source>
        <dbReference type="SAM" id="Phobius"/>
    </source>
</evidence>
<organism evidence="10 11">
    <name type="scientific">Mucor lusitanicus CBS 277.49</name>
    <dbReference type="NCBI Taxonomy" id="747725"/>
    <lineage>
        <taxon>Eukaryota</taxon>
        <taxon>Fungi</taxon>
        <taxon>Fungi incertae sedis</taxon>
        <taxon>Mucoromycota</taxon>
        <taxon>Mucoromycotina</taxon>
        <taxon>Mucoromycetes</taxon>
        <taxon>Mucorales</taxon>
        <taxon>Mucorineae</taxon>
        <taxon>Mucoraceae</taxon>
        <taxon>Mucor</taxon>
    </lineage>
</organism>
<feature type="compositionally biased region" description="Acidic residues" evidence="7">
    <location>
        <begin position="261"/>
        <end position="285"/>
    </location>
</feature>
<evidence type="ECO:0000259" key="9">
    <source>
        <dbReference type="Pfam" id="PF09402"/>
    </source>
</evidence>
<feature type="transmembrane region" description="Helical" evidence="8">
    <location>
        <begin position="553"/>
        <end position="573"/>
    </location>
</feature>
<proteinExistence type="predicted"/>
<feature type="region of interest" description="Disordered" evidence="7">
    <location>
        <begin position="72"/>
        <end position="97"/>
    </location>
</feature>
<dbReference type="GO" id="GO:0034399">
    <property type="term" value="C:nuclear periphery"/>
    <property type="evidence" value="ECO:0007669"/>
    <property type="project" value="TreeGrafter"/>
</dbReference>
<dbReference type="OrthoDB" id="2503928at2759"/>
<evidence type="ECO:0000256" key="6">
    <source>
        <dbReference type="ARBA" id="ARBA00023242"/>
    </source>
</evidence>
<feature type="compositionally biased region" description="Low complexity" evidence="7">
    <location>
        <begin position="177"/>
        <end position="208"/>
    </location>
</feature>
<evidence type="ECO:0000313" key="11">
    <source>
        <dbReference type="Proteomes" id="UP000077051"/>
    </source>
</evidence>
<keyword evidence="11" id="KW-1185">Reference proteome</keyword>
<dbReference type="STRING" id="747725.A0A162QA84"/>
<dbReference type="GO" id="GO:0005637">
    <property type="term" value="C:nuclear inner membrane"/>
    <property type="evidence" value="ECO:0007669"/>
    <property type="project" value="UniProtKB-SubCell"/>
</dbReference>
<evidence type="ECO:0000256" key="2">
    <source>
        <dbReference type="ARBA" id="ARBA00022553"/>
    </source>
</evidence>
<evidence type="ECO:0000256" key="7">
    <source>
        <dbReference type="SAM" id="MobiDB-lite"/>
    </source>
</evidence>
<reference evidence="10 11" key="1">
    <citation type="submission" date="2015-06" db="EMBL/GenBank/DDBJ databases">
        <title>Expansion of signal transduction pathways in fungi by whole-genome duplication.</title>
        <authorList>
            <consortium name="DOE Joint Genome Institute"/>
            <person name="Corrochano L.M."/>
            <person name="Kuo A."/>
            <person name="Marcet-Houben M."/>
            <person name="Polaino S."/>
            <person name="Salamov A."/>
            <person name="Villalobos J.M."/>
            <person name="Alvarez M.I."/>
            <person name="Avalos J."/>
            <person name="Benito E.P."/>
            <person name="Benoit I."/>
            <person name="Burger G."/>
            <person name="Camino L.P."/>
            <person name="Canovas D."/>
            <person name="Cerda-Olmedo E."/>
            <person name="Cheng J.-F."/>
            <person name="Dominguez A."/>
            <person name="Elias M."/>
            <person name="Eslava A.P."/>
            <person name="Glaser F."/>
            <person name="Grimwood J."/>
            <person name="Gutierrez G."/>
            <person name="Heitman J."/>
            <person name="Henrissat B."/>
            <person name="Iturriaga E.A."/>
            <person name="Lang B.F."/>
            <person name="Lavin J.L."/>
            <person name="Lee S."/>
            <person name="Li W."/>
            <person name="Lindquist E."/>
            <person name="Lopez-Garcia S."/>
            <person name="Luque E.M."/>
            <person name="Marcos A.T."/>
            <person name="Martin J."/>
            <person name="Mccluskey K."/>
            <person name="Medina H.R."/>
            <person name="Miralles-Duran A."/>
            <person name="Miyazaki A."/>
            <person name="Munoz-Torres E."/>
            <person name="Oguiza J.A."/>
            <person name="Ohm R."/>
            <person name="Olmedo M."/>
            <person name="Orejas M."/>
            <person name="Ortiz-Castellanos L."/>
            <person name="Pisabarro A.G."/>
            <person name="Rodriguez-Romero J."/>
            <person name="Ruiz-Herrera J."/>
            <person name="Ruiz-Vazquez R."/>
            <person name="Sanz C."/>
            <person name="Schackwitz W."/>
            <person name="Schmutz J."/>
            <person name="Shahriari M."/>
            <person name="Shelest E."/>
            <person name="Silva-Franco F."/>
            <person name="Soanes D."/>
            <person name="Syed K."/>
            <person name="Tagua V.G."/>
            <person name="Talbot N.J."/>
            <person name="Thon M."/>
            <person name="De Vries R.P."/>
            <person name="Wiebenga A."/>
            <person name="Yadav J.S."/>
            <person name="Braun E.L."/>
            <person name="Baker S."/>
            <person name="Garre V."/>
            <person name="Horwitz B."/>
            <person name="Torres-Martinez S."/>
            <person name="Idnurm A."/>
            <person name="Herrera-Estrella A."/>
            <person name="Gabaldon T."/>
            <person name="Grigoriev I.V."/>
        </authorList>
    </citation>
    <scope>NUCLEOTIDE SEQUENCE [LARGE SCALE GENOMIC DNA]</scope>
    <source>
        <strain evidence="10 11">CBS 277.49</strain>
    </source>
</reference>
<dbReference type="GO" id="GO:0071763">
    <property type="term" value="P:nuclear membrane organization"/>
    <property type="evidence" value="ECO:0007669"/>
    <property type="project" value="TreeGrafter"/>
</dbReference>
<keyword evidence="5 8" id="KW-0472">Membrane</keyword>
<keyword evidence="4 8" id="KW-1133">Transmembrane helix</keyword>
<comment type="subcellular location">
    <subcellularLocation>
        <location evidence="1">Nucleus inner membrane</location>
    </subcellularLocation>
</comment>
<dbReference type="GO" id="GO:0005783">
    <property type="term" value="C:endoplasmic reticulum"/>
    <property type="evidence" value="ECO:0007669"/>
    <property type="project" value="TreeGrafter"/>
</dbReference>
<name>A0A162QA84_MUCCL</name>
<feature type="transmembrane region" description="Helical" evidence="8">
    <location>
        <begin position="339"/>
        <end position="361"/>
    </location>
</feature>
<evidence type="ECO:0000256" key="4">
    <source>
        <dbReference type="ARBA" id="ARBA00022989"/>
    </source>
</evidence>
<evidence type="ECO:0000256" key="3">
    <source>
        <dbReference type="ARBA" id="ARBA00022692"/>
    </source>
</evidence>
<dbReference type="InterPro" id="IPR044780">
    <property type="entry name" value="Heh2/Src1"/>
</dbReference>
<dbReference type="GO" id="GO:0003682">
    <property type="term" value="F:chromatin binding"/>
    <property type="evidence" value="ECO:0007669"/>
    <property type="project" value="InterPro"/>
</dbReference>
<dbReference type="Gene3D" id="1.10.10.1180">
    <property type="entry name" value="MAN1, winged-helix domain"/>
    <property type="match status" value="1"/>
</dbReference>
<dbReference type="VEuPathDB" id="FungiDB:MUCCIDRAFT_185248"/>
<keyword evidence="3 8" id="KW-0812">Transmembrane</keyword>
<accession>A0A162QA84</accession>
<dbReference type="InterPro" id="IPR041885">
    <property type="entry name" value="MAN1_winged_helix_dom"/>
</dbReference>
<dbReference type="PANTHER" id="PTHR47808">
    <property type="entry name" value="INNER NUCLEAR MEMBRANE PROTEIN HEH2-RELATED"/>
    <property type="match status" value="1"/>
</dbReference>
<feature type="compositionally biased region" description="Basic residues" evidence="7">
    <location>
        <begin position="239"/>
        <end position="249"/>
    </location>
</feature>
<dbReference type="InterPro" id="IPR018996">
    <property type="entry name" value="Man1/Src1-like_C"/>
</dbReference>
<feature type="region of interest" description="Disordered" evidence="7">
    <location>
        <begin position="114"/>
        <end position="285"/>
    </location>
</feature>
<dbReference type="CDD" id="cd12935">
    <property type="entry name" value="LEM_like"/>
    <property type="match status" value="1"/>
</dbReference>
<evidence type="ECO:0000256" key="5">
    <source>
        <dbReference type="ARBA" id="ARBA00023136"/>
    </source>
</evidence>
<keyword evidence="2" id="KW-0597">Phosphoprotein</keyword>
<gene>
    <name evidence="10" type="ORF">MUCCIDRAFT_185248</name>
</gene>
<feature type="compositionally biased region" description="Basic and acidic residues" evidence="7">
    <location>
        <begin position="72"/>
        <end position="86"/>
    </location>
</feature>
<dbReference type="EMBL" id="AMYB01000007">
    <property type="protein sequence ID" value="OAD00230.1"/>
    <property type="molecule type" value="Genomic_DNA"/>
</dbReference>
<keyword evidence="6" id="KW-0539">Nucleus</keyword>
<dbReference type="Proteomes" id="UP000077051">
    <property type="component" value="Unassembled WGS sequence"/>
</dbReference>
<evidence type="ECO:0000313" key="10">
    <source>
        <dbReference type="EMBL" id="OAD00230.1"/>
    </source>
</evidence>
<protein>
    <recommendedName>
        <fullName evidence="9">Man1/Src1-like C-terminal domain-containing protein</fullName>
    </recommendedName>
</protein>
<comment type="caution">
    <text evidence="10">The sequence shown here is derived from an EMBL/GenBank/DDBJ whole genome shotgun (WGS) entry which is preliminary data.</text>
</comment>
<sequence>MSNNPDIPDKLYYLDEDFPVRSLRKHQLKEILTHHDIPYMHGITKPDLISLFKKNILSRRNEILREHKRAEMLESETDSHKEEALGRGRRATQKPDNFYQDKLVLPKRRQKRAEDTFIVPKRKDKDGYAIPALPSNRKKTVPAFNPEDSFDDEEGDHFTPPASSFSVEQRKPQKAVSNGSSSNNSKSMDQPSRAVAAAATAAPASTQRTTRRTKFDPPSFNPEDSFASSDDEDYERTVRQKSPKRKVGAKRVSFDGSAAAVEDEEENDPDYQADGDASDDDDDEDLGEVEKEELVQLYKDQAVPPEALVAPEYSILTRSQTMAAAKDSMLLWKARIRQVGFVLCGIYMFFAVISLSITAYARQKNGYCQNYPDIITEAPASSSIFSLLPSPCIPCPDHGICAGGELTCDTLYERKTPLYNIGHMFPIADDCIHNSVLGKYVARVERKIKNKLAMRQGESACRHLLAHADIDTMEPAPVVRILVKDILSDLKESIQPPLPADRSDEIMVIALAAVLEDPKIHYWEVDGDRYLGTEHVQYSTMCQIKRLYKKTPFNVKMMIITFISVASAFIGASRDYKRSKMYRHKIDILVKDTTERLMKQYENHLKDPVQHPSAALSVSQLRSSIVDVNDSKTINDWQKVVEKIEVHPHIRKSFQEVRGDPVEYWELTV</sequence>
<dbReference type="Pfam" id="PF09402">
    <property type="entry name" value="MSC"/>
    <property type="match status" value="1"/>
</dbReference>
<dbReference type="PANTHER" id="PTHR47808:SF2">
    <property type="entry name" value="LEM DOMAIN-CONTAINING PROTEIN 2"/>
    <property type="match status" value="1"/>
</dbReference>
<feature type="domain" description="Man1/Src1-like C-terminal" evidence="9">
    <location>
        <begin position="349"/>
        <end position="666"/>
    </location>
</feature>